<dbReference type="SUPFAM" id="SSF57667">
    <property type="entry name" value="beta-beta-alpha zinc fingers"/>
    <property type="match status" value="2"/>
</dbReference>
<evidence type="ECO:0000256" key="8">
    <source>
        <dbReference type="ARBA" id="ARBA00022843"/>
    </source>
</evidence>
<evidence type="ECO:0000256" key="5">
    <source>
        <dbReference type="ARBA" id="ARBA00022737"/>
    </source>
</evidence>
<dbReference type="PROSITE" id="PS50157">
    <property type="entry name" value="ZINC_FINGER_C2H2_2"/>
    <property type="match status" value="3"/>
</dbReference>
<dbReference type="PANTHER" id="PTHR23235">
    <property type="entry name" value="KRUEPPEL-LIKE TRANSCRIPTION FACTOR"/>
    <property type="match status" value="1"/>
</dbReference>
<keyword evidence="4" id="KW-0479">Metal-binding</keyword>
<comment type="caution">
    <text evidence="17">The sequence shown here is derived from an EMBL/GenBank/DDBJ whole genome shotgun (WGS) entry which is preliminary data.</text>
</comment>
<dbReference type="GO" id="GO:0005634">
    <property type="term" value="C:nucleus"/>
    <property type="evidence" value="ECO:0007669"/>
    <property type="project" value="UniProtKB-SubCell"/>
</dbReference>
<gene>
    <name evidence="17" type="ORF">TCAL_01239</name>
</gene>
<evidence type="ECO:0000256" key="14">
    <source>
        <dbReference type="PROSITE-ProRule" id="PRU00042"/>
    </source>
</evidence>
<evidence type="ECO:0000256" key="12">
    <source>
        <dbReference type="ARBA" id="ARBA00023163"/>
    </source>
</evidence>
<dbReference type="Proteomes" id="UP000318571">
    <property type="component" value="Chromosome 9"/>
</dbReference>
<dbReference type="OMA" id="HADSSHG"/>
<dbReference type="InterPro" id="IPR013087">
    <property type="entry name" value="Znf_C2H2_type"/>
</dbReference>
<dbReference type="GO" id="GO:0000981">
    <property type="term" value="F:DNA-binding transcription factor activity, RNA polymerase II-specific"/>
    <property type="evidence" value="ECO:0007669"/>
    <property type="project" value="TreeGrafter"/>
</dbReference>
<evidence type="ECO:0000256" key="11">
    <source>
        <dbReference type="ARBA" id="ARBA00023159"/>
    </source>
</evidence>
<comment type="subcellular location">
    <subcellularLocation>
        <location evidence="1">Nucleus</location>
    </subcellularLocation>
</comment>
<proteinExistence type="inferred from homology"/>
<sequence length="508" mass="55986">MRDQALVLELAKFGLFIIPLICILRYQDQSRSETPTKMWQDIESVILPTPTDPSMDPHHRLLSHHQSVDPLHNQYQHHHQQYRAEYHHYYQQHHQAQHHQFVQEQQLDLSTNANGNALSETPPLTSSQTTASSSPSSTDVTNIKCEPDSSTSRSQTSNIRGLSSEVTVRISPAASGGGTGGSAGGGSNGSSSGNPTHGDHHSLSVYPSSVGGGGSPTPSGYLHHNGYSPFSSVPLENNNSTKDCYSSAAAAAATSSHQAQYEQHQRLMAASHQNSWVQHHAQHHHHEQYQHQYSGALTILPTTESPLTGTGVTSGSRLSGYGSSESLYHPHHPHSSVSAMSEMGLNRYSQPPQAHQPLHHHHSFSVNVNVMAHGSRIPGAGSVANGQILPPVSGFGLPDPPQPMVPLKKRGRRRWGRKKVTVHTCSYEGCNKTYTKSSHLKAHLRTHTGEKPYLCTWKGCGWKFARSDELTRHFRKHTGDRPFQCRLCERAFSRSDHLALHMKRHISV</sequence>
<keyword evidence="5" id="KW-0677">Repeat</keyword>
<evidence type="ECO:0000256" key="15">
    <source>
        <dbReference type="SAM" id="MobiDB-lite"/>
    </source>
</evidence>
<protein>
    <recommendedName>
        <fullName evidence="16">C2H2-type domain-containing protein</fullName>
    </recommendedName>
</protein>
<dbReference type="Gene3D" id="3.30.160.60">
    <property type="entry name" value="Classic Zinc Finger"/>
    <property type="match status" value="3"/>
</dbReference>
<keyword evidence="11" id="KW-0010">Activator</keyword>
<feature type="compositionally biased region" description="Low complexity" evidence="15">
    <location>
        <begin position="121"/>
        <end position="138"/>
    </location>
</feature>
<feature type="compositionally biased region" description="Gly residues" evidence="15">
    <location>
        <begin position="175"/>
        <end position="188"/>
    </location>
</feature>
<evidence type="ECO:0000313" key="18">
    <source>
        <dbReference type="Proteomes" id="UP000318571"/>
    </source>
</evidence>
<evidence type="ECO:0000256" key="3">
    <source>
        <dbReference type="ARBA" id="ARBA00022553"/>
    </source>
</evidence>
<feature type="domain" description="C2H2-type" evidence="16">
    <location>
        <begin position="453"/>
        <end position="482"/>
    </location>
</feature>
<keyword evidence="6 14" id="KW-0863">Zinc-finger</keyword>
<dbReference type="PANTHER" id="PTHR23235:SF158">
    <property type="entry name" value="C2H2-TYPE DOMAIN-CONTAINING PROTEIN"/>
    <property type="match status" value="1"/>
</dbReference>
<comment type="similarity">
    <text evidence="2">Belongs to the krueppel C2H2-type zinc-finger protein family.</text>
</comment>
<keyword evidence="18" id="KW-1185">Reference proteome</keyword>
<evidence type="ECO:0000256" key="10">
    <source>
        <dbReference type="ARBA" id="ARBA00023125"/>
    </source>
</evidence>
<evidence type="ECO:0000256" key="13">
    <source>
        <dbReference type="ARBA" id="ARBA00023242"/>
    </source>
</evidence>
<feature type="compositionally biased region" description="Polar residues" evidence="15">
    <location>
        <begin position="148"/>
        <end position="166"/>
    </location>
</feature>
<accession>A0A553NZD0</accession>
<dbReference type="FunFam" id="3.30.160.60:FF:000624">
    <property type="entry name" value="zinc finger protein 697"/>
    <property type="match status" value="1"/>
</dbReference>
<evidence type="ECO:0000256" key="2">
    <source>
        <dbReference type="ARBA" id="ARBA00006991"/>
    </source>
</evidence>
<dbReference type="AlphaFoldDB" id="A0A553NZD0"/>
<evidence type="ECO:0000256" key="7">
    <source>
        <dbReference type="ARBA" id="ARBA00022833"/>
    </source>
</evidence>
<keyword evidence="7" id="KW-0862">Zinc</keyword>
<feature type="region of interest" description="Disordered" evidence="15">
    <location>
        <begin position="113"/>
        <end position="221"/>
    </location>
</feature>
<dbReference type="STRING" id="6832.A0A553NZD0"/>
<reference evidence="17 18" key="1">
    <citation type="journal article" date="2018" name="Nat. Ecol. Evol.">
        <title>Genomic signatures of mitonuclear coevolution across populations of Tigriopus californicus.</title>
        <authorList>
            <person name="Barreto F.S."/>
            <person name="Watson E.T."/>
            <person name="Lima T.G."/>
            <person name="Willett C.S."/>
            <person name="Edmands S."/>
            <person name="Li W."/>
            <person name="Burton R.S."/>
        </authorList>
    </citation>
    <scope>NUCLEOTIDE SEQUENCE [LARGE SCALE GENOMIC DNA]</scope>
    <source>
        <strain evidence="17 18">San Diego</strain>
    </source>
</reference>
<dbReference type="FunFam" id="3.30.160.60:FF:000237">
    <property type="entry name" value="Krueppel-like factor 2"/>
    <property type="match status" value="1"/>
</dbReference>
<dbReference type="SMART" id="SM00355">
    <property type="entry name" value="ZnF_C2H2"/>
    <property type="match status" value="3"/>
</dbReference>
<dbReference type="InterPro" id="IPR036236">
    <property type="entry name" value="Znf_C2H2_sf"/>
</dbReference>
<evidence type="ECO:0000256" key="4">
    <source>
        <dbReference type="ARBA" id="ARBA00022723"/>
    </source>
</evidence>
<evidence type="ECO:0000256" key="6">
    <source>
        <dbReference type="ARBA" id="ARBA00022771"/>
    </source>
</evidence>
<dbReference type="Pfam" id="PF00096">
    <property type="entry name" value="zf-C2H2"/>
    <property type="match status" value="3"/>
</dbReference>
<name>A0A553NZD0_TIGCA</name>
<evidence type="ECO:0000259" key="16">
    <source>
        <dbReference type="PROSITE" id="PS50157"/>
    </source>
</evidence>
<feature type="domain" description="C2H2-type" evidence="16">
    <location>
        <begin position="423"/>
        <end position="452"/>
    </location>
</feature>
<keyword evidence="9" id="KW-0805">Transcription regulation</keyword>
<feature type="region of interest" description="Disordered" evidence="15">
    <location>
        <begin position="394"/>
        <end position="415"/>
    </location>
</feature>
<evidence type="ECO:0000313" key="17">
    <source>
        <dbReference type="EMBL" id="TRY70804.1"/>
    </source>
</evidence>
<organism evidence="17 18">
    <name type="scientific">Tigriopus californicus</name>
    <name type="common">Marine copepod</name>
    <dbReference type="NCBI Taxonomy" id="6832"/>
    <lineage>
        <taxon>Eukaryota</taxon>
        <taxon>Metazoa</taxon>
        <taxon>Ecdysozoa</taxon>
        <taxon>Arthropoda</taxon>
        <taxon>Crustacea</taxon>
        <taxon>Multicrustacea</taxon>
        <taxon>Hexanauplia</taxon>
        <taxon>Copepoda</taxon>
        <taxon>Harpacticoida</taxon>
        <taxon>Harpacticidae</taxon>
        <taxon>Tigriopus</taxon>
    </lineage>
</organism>
<keyword evidence="8" id="KW-0832">Ubl conjugation</keyword>
<dbReference type="GO" id="GO:0000978">
    <property type="term" value="F:RNA polymerase II cis-regulatory region sequence-specific DNA binding"/>
    <property type="evidence" value="ECO:0007669"/>
    <property type="project" value="TreeGrafter"/>
</dbReference>
<dbReference type="PROSITE" id="PS00028">
    <property type="entry name" value="ZINC_FINGER_C2H2_1"/>
    <property type="match status" value="3"/>
</dbReference>
<keyword evidence="12" id="KW-0804">Transcription</keyword>
<feature type="compositionally biased region" description="Polar residues" evidence="15">
    <location>
        <begin position="304"/>
        <end position="326"/>
    </location>
</feature>
<keyword evidence="3" id="KW-0597">Phosphoprotein</keyword>
<keyword evidence="13" id="KW-0539">Nucleus</keyword>
<dbReference type="EMBL" id="VCGU01000009">
    <property type="protein sequence ID" value="TRY70804.1"/>
    <property type="molecule type" value="Genomic_DNA"/>
</dbReference>
<dbReference type="GO" id="GO:0045893">
    <property type="term" value="P:positive regulation of DNA-templated transcription"/>
    <property type="evidence" value="ECO:0007669"/>
    <property type="project" value="UniProtKB-ARBA"/>
</dbReference>
<feature type="region of interest" description="Disordered" evidence="15">
    <location>
        <begin position="304"/>
        <end position="338"/>
    </location>
</feature>
<feature type="domain" description="C2H2-type" evidence="16">
    <location>
        <begin position="483"/>
        <end position="508"/>
    </location>
</feature>
<dbReference type="GO" id="GO:0008270">
    <property type="term" value="F:zinc ion binding"/>
    <property type="evidence" value="ECO:0007669"/>
    <property type="project" value="UniProtKB-KW"/>
</dbReference>
<dbReference type="FunFam" id="3.30.160.60:FF:000018">
    <property type="entry name" value="Krueppel-like factor 15"/>
    <property type="match status" value="1"/>
</dbReference>
<evidence type="ECO:0000256" key="9">
    <source>
        <dbReference type="ARBA" id="ARBA00023015"/>
    </source>
</evidence>
<evidence type="ECO:0000256" key="1">
    <source>
        <dbReference type="ARBA" id="ARBA00004123"/>
    </source>
</evidence>
<keyword evidence="10" id="KW-0238">DNA-binding</keyword>